<organism evidence="4 5">
    <name type="scientific">Porphyra umbilicalis</name>
    <name type="common">Purple laver</name>
    <name type="synonym">Red alga</name>
    <dbReference type="NCBI Taxonomy" id="2786"/>
    <lineage>
        <taxon>Eukaryota</taxon>
        <taxon>Rhodophyta</taxon>
        <taxon>Bangiophyceae</taxon>
        <taxon>Bangiales</taxon>
        <taxon>Bangiaceae</taxon>
        <taxon>Porphyra</taxon>
    </lineage>
</organism>
<evidence type="ECO:0000256" key="2">
    <source>
        <dbReference type="ARBA" id="ARBA00023043"/>
    </source>
</evidence>
<gene>
    <name evidence="4" type="ORF">BU14_0324s0005</name>
</gene>
<dbReference type="InterPro" id="IPR036770">
    <property type="entry name" value="Ankyrin_rpt-contain_sf"/>
</dbReference>
<dbReference type="PROSITE" id="PS50088">
    <property type="entry name" value="ANK_REPEAT"/>
    <property type="match status" value="2"/>
</dbReference>
<dbReference type="Proteomes" id="UP000218209">
    <property type="component" value="Unassembled WGS sequence"/>
</dbReference>
<evidence type="ECO:0000313" key="5">
    <source>
        <dbReference type="Proteomes" id="UP000218209"/>
    </source>
</evidence>
<dbReference type="SMART" id="SM00248">
    <property type="entry name" value="ANK"/>
    <property type="match status" value="2"/>
</dbReference>
<feature type="repeat" description="ANK" evidence="3">
    <location>
        <begin position="55"/>
        <end position="82"/>
    </location>
</feature>
<dbReference type="PRINTS" id="PR01415">
    <property type="entry name" value="ANKYRIN"/>
</dbReference>
<dbReference type="SUPFAM" id="SSF48403">
    <property type="entry name" value="Ankyrin repeat"/>
    <property type="match status" value="1"/>
</dbReference>
<dbReference type="PANTHER" id="PTHR24171:SF10">
    <property type="entry name" value="ANKYRIN REPEAT DOMAIN-CONTAINING PROTEIN 29-LIKE"/>
    <property type="match status" value="1"/>
</dbReference>
<evidence type="ECO:0000313" key="4">
    <source>
        <dbReference type="EMBL" id="OSX73842.1"/>
    </source>
</evidence>
<dbReference type="EMBL" id="KV918976">
    <property type="protein sequence ID" value="OSX73842.1"/>
    <property type="molecule type" value="Genomic_DNA"/>
</dbReference>
<dbReference type="AlphaFoldDB" id="A0A1X6NZ19"/>
<proteinExistence type="predicted"/>
<evidence type="ECO:0000256" key="3">
    <source>
        <dbReference type="PROSITE-ProRule" id="PRU00023"/>
    </source>
</evidence>
<feature type="repeat" description="ANK" evidence="3">
    <location>
        <begin position="23"/>
        <end position="48"/>
    </location>
</feature>
<evidence type="ECO:0000256" key="1">
    <source>
        <dbReference type="ARBA" id="ARBA00022737"/>
    </source>
</evidence>
<dbReference type="OrthoDB" id="539213at2759"/>
<dbReference type="PANTHER" id="PTHR24171">
    <property type="entry name" value="ANKYRIN REPEAT DOMAIN-CONTAINING PROTEIN 39-RELATED"/>
    <property type="match status" value="1"/>
</dbReference>
<dbReference type="InterPro" id="IPR002110">
    <property type="entry name" value="Ankyrin_rpt"/>
</dbReference>
<protein>
    <submittedName>
        <fullName evidence="4">Uncharacterized protein</fullName>
    </submittedName>
</protein>
<dbReference type="Gene3D" id="1.25.40.20">
    <property type="entry name" value="Ankyrin repeat-containing domain"/>
    <property type="match status" value="1"/>
</dbReference>
<keyword evidence="2 3" id="KW-0040">ANK repeat</keyword>
<name>A0A1X6NZ19_PORUM</name>
<keyword evidence="1" id="KW-0677">Repeat</keyword>
<sequence length="248" mass="25927">MEWAEVVAVLLDAGAAVDAADNDGETPLHAAARHGRSGAVGDLLKAGACADGGGGRVSPLQAAAERQHLDVVRVLLAWGASVPAGVRPKRRAALKWSAALELVCVLHTTRRLNAAECQAAQDEWHAAAARRHARAVAAVDPTDDALVAVQAAFDGFVVNPASLTVAALMAALTPHHMRDVGCLLLAHQLLLFADRVGVFARETPAEARARRSHFFSHVYQPVVRTLVGPDRAVVGALVQLAADGGLLE</sequence>
<dbReference type="PROSITE" id="PS50297">
    <property type="entry name" value="ANK_REP_REGION"/>
    <property type="match status" value="2"/>
</dbReference>
<dbReference type="Pfam" id="PF12796">
    <property type="entry name" value="Ank_2"/>
    <property type="match status" value="1"/>
</dbReference>
<reference evidence="4 5" key="1">
    <citation type="submission" date="2017-03" db="EMBL/GenBank/DDBJ databases">
        <title>WGS assembly of Porphyra umbilicalis.</title>
        <authorList>
            <person name="Brawley S.H."/>
            <person name="Blouin N.A."/>
            <person name="Ficko-Blean E."/>
            <person name="Wheeler G.L."/>
            <person name="Lohr M."/>
            <person name="Goodson H.V."/>
            <person name="Jenkins J.W."/>
            <person name="Blaby-Haas C.E."/>
            <person name="Helliwell K.E."/>
            <person name="Chan C."/>
            <person name="Marriage T."/>
            <person name="Bhattacharya D."/>
            <person name="Klein A.S."/>
            <person name="Badis Y."/>
            <person name="Brodie J."/>
            <person name="Cao Y."/>
            <person name="Collen J."/>
            <person name="Dittami S.M."/>
            <person name="Gachon C.M."/>
            <person name="Green B.R."/>
            <person name="Karpowicz S."/>
            <person name="Kim J.W."/>
            <person name="Kudahl U."/>
            <person name="Lin S."/>
            <person name="Michel G."/>
            <person name="Mittag M."/>
            <person name="Olson B.J."/>
            <person name="Pangilinan J."/>
            <person name="Peng Y."/>
            <person name="Qiu H."/>
            <person name="Shu S."/>
            <person name="Singer J.T."/>
            <person name="Smith A.G."/>
            <person name="Sprecher B.N."/>
            <person name="Wagner V."/>
            <person name="Wang W."/>
            <person name="Wang Z.-Y."/>
            <person name="Yan J."/>
            <person name="Yarish C."/>
            <person name="Zoeuner-Riek S."/>
            <person name="Zhuang Y."/>
            <person name="Zou Y."/>
            <person name="Lindquist E.A."/>
            <person name="Grimwood J."/>
            <person name="Barry K."/>
            <person name="Rokhsar D.S."/>
            <person name="Schmutz J."/>
            <person name="Stiller J.W."/>
            <person name="Grossman A.R."/>
            <person name="Prochnik S.E."/>
        </authorList>
    </citation>
    <scope>NUCLEOTIDE SEQUENCE [LARGE SCALE GENOMIC DNA]</scope>
    <source>
        <strain evidence="4">4086291</strain>
    </source>
</reference>
<keyword evidence="5" id="KW-1185">Reference proteome</keyword>
<accession>A0A1X6NZ19</accession>